<dbReference type="KEGG" id="cohn:KCTCHS21_51560"/>
<dbReference type="AlphaFoldDB" id="A0A3T1DCD5"/>
<dbReference type="PANTHER" id="PTHR43155">
    <property type="entry name" value="CYCLIC DI-GMP PHOSPHODIESTERASE PA4108-RELATED"/>
    <property type="match status" value="1"/>
</dbReference>
<feature type="domain" description="HD-GYP" evidence="1">
    <location>
        <begin position="13"/>
        <end position="207"/>
    </location>
</feature>
<dbReference type="RefSeq" id="WP_232057962.1">
    <property type="nucleotide sequence ID" value="NZ_AP019400.1"/>
</dbReference>
<evidence type="ECO:0000313" key="3">
    <source>
        <dbReference type="Proteomes" id="UP000289856"/>
    </source>
</evidence>
<dbReference type="InterPro" id="IPR037522">
    <property type="entry name" value="HD_GYP_dom"/>
</dbReference>
<dbReference type="SMART" id="SM00471">
    <property type="entry name" value="HDc"/>
    <property type="match status" value="1"/>
</dbReference>
<gene>
    <name evidence="2" type="ORF">KCTCHS21_51560</name>
</gene>
<dbReference type="EMBL" id="AP019400">
    <property type="protein sequence ID" value="BBI35757.1"/>
    <property type="molecule type" value="Genomic_DNA"/>
</dbReference>
<name>A0A3T1DCD5_9BACL</name>
<dbReference type="SUPFAM" id="SSF109604">
    <property type="entry name" value="HD-domain/PDEase-like"/>
    <property type="match status" value="1"/>
</dbReference>
<protein>
    <recommendedName>
        <fullName evidence="1">HD-GYP domain-containing protein</fullName>
    </recommendedName>
</protein>
<accession>A0A3T1DCD5</accession>
<dbReference type="PROSITE" id="PS51832">
    <property type="entry name" value="HD_GYP"/>
    <property type="match status" value="1"/>
</dbReference>
<dbReference type="InterPro" id="IPR003607">
    <property type="entry name" value="HD/PDEase_dom"/>
</dbReference>
<dbReference type="NCBIfam" id="TIGR00277">
    <property type="entry name" value="HDIG"/>
    <property type="match status" value="1"/>
</dbReference>
<dbReference type="CDD" id="cd00077">
    <property type="entry name" value="HDc"/>
    <property type="match status" value="1"/>
</dbReference>
<dbReference type="InterPro" id="IPR006675">
    <property type="entry name" value="HDIG_dom"/>
</dbReference>
<organism evidence="2 3">
    <name type="scientific">Cohnella abietis</name>
    <dbReference type="NCBI Taxonomy" id="2507935"/>
    <lineage>
        <taxon>Bacteria</taxon>
        <taxon>Bacillati</taxon>
        <taxon>Bacillota</taxon>
        <taxon>Bacilli</taxon>
        <taxon>Bacillales</taxon>
        <taxon>Paenibacillaceae</taxon>
        <taxon>Cohnella</taxon>
    </lineage>
</organism>
<evidence type="ECO:0000313" key="2">
    <source>
        <dbReference type="EMBL" id="BBI35757.1"/>
    </source>
</evidence>
<dbReference type="Gene3D" id="1.10.3210.10">
    <property type="entry name" value="Hypothetical protein af1432"/>
    <property type="match status" value="1"/>
</dbReference>
<evidence type="ECO:0000259" key="1">
    <source>
        <dbReference type="PROSITE" id="PS51832"/>
    </source>
</evidence>
<dbReference type="Proteomes" id="UP000289856">
    <property type="component" value="Chromosome"/>
</dbReference>
<keyword evidence="3" id="KW-1185">Reference proteome</keyword>
<reference evidence="2 3" key="1">
    <citation type="submission" date="2019-01" db="EMBL/GenBank/DDBJ databases">
        <title>Complete genome sequence of Cohnella hallensis HS21 isolated from Korean fir (Abies koreana) rhizospheric soil.</title>
        <authorList>
            <person name="Jiang L."/>
            <person name="Kang S.W."/>
            <person name="Kim S."/>
            <person name="Jung J."/>
            <person name="Kim C.Y."/>
            <person name="Kim D.H."/>
            <person name="Kim S.W."/>
            <person name="Lee J."/>
        </authorList>
    </citation>
    <scope>NUCLEOTIDE SEQUENCE [LARGE SCALE GENOMIC DNA]</scope>
    <source>
        <strain evidence="2 3">HS21</strain>
    </source>
</reference>
<dbReference type="Pfam" id="PF13487">
    <property type="entry name" value="HD_5"/>
    <property type="match status" value="1"/>
</dbReference>
<sequence>MRGIVLQTERSAQEFKHDSYVIGKMDHLQSKHKETYRHCVRVALLGEKLASALNMDPLSKAKLVRGCFIHDVGKIMISNQILDSNKPLSAEEWDLIKQHPRFGADILLETLELEEEVIELVLHHHERWDGKGYPHGLKGEEIPLLARVCSVVDAFDSMLAERPYRRRKTVEEAMCELERNMGTQFDPLIVQRFIPLLNEVSIMYIFR</sequence>
<proteinExistence type="predicted"/>